<dbReference type="SMART" id="SM00052">
    <property type="entry name" value="EAL"/>
    <property type="match status" value="1"/>
</dbReference>
<dbReference type="Proteomes" id="UP000515917">
    <property type="component" value="Chromosome"/>
</dbReference>
<dbReference type="Pfam" id="PF13426">
    <property type="entry name" value="PAS_9"/>
    <property type="match status" value="1"/>
</dbReference>
<dbReference type="Pfam" id="PF00563">
    <property type="entry name" value="EAL"/>
    <property type="match status" value="1"/>
</dbReference>
<reference evidence="12 13" key="1">
    <citation type="submission" date="2018-01" db="EMBL/GenBank/DDBJ databases">
        <title>Genome sequence of Iodobacter sp. strain PCH194 isolated from Indian Trans-Himalaya.</title>
        <authorList>
            <person name="Kumar V."/>
            <person name="Thakur V."/>
            <person name="Kumar S."/>
            <person name="Singh D."/>
        </authorList>
    </citation>
    <scope>NUCLEOTIDE SEQUENCE [LARGE SCALE GENOMIC DNA]</scope>
    <source>
        <strain evidence="12 13">PCH194</strain>
    </source>
</reference>
<dbReference type="GO" id="GO:0005886">
    <property type="term" value="C:plasma membrane"/>
    <property type="evidence" value="ECO:0007669"/>
    <property type="project" value="UniProtKB-SubCell"/>
</dbReference>
<dbReference type="PANTHER" id="PTHR44757:SF2">
    <property type="entry name" value="BIOFILM ARCHITECTURE MAINTENANCE PROTEIN MBAA"/>
    <property type="match status" value="1"/>
</dbReference>
<feature type="domain" description="GGDEF" evidence="11">
    <location>
        <begin position="428"/>
        <end position="561"/>
    </location>
</feature>
<feature type="transmembrane region" description="Helical" evidence="7">
    <location>
        <begin position="143"/>
        <end position="163"/>
    </location>
</feature>
<dbReference type="FunFam" id="3.30.70.270:FF:000001">
    <property type="entry name" value="Diguanylate cyclase domain protein"/>
    <property type="match status" value="1"/>
</dbReference>
<dbReference type="PROSITE" id="PS50113">
    <property type="entry name" value="PAC"/>
    <property type="match status" value="1"/>
</dbReference>
<comment type="subcellular location">
    <subcellularLocation>
        <location evidence="1">Cell membrane</location>
        <topology evidence="1">Multi-pass membrane protein</topology>
    </subcellularLocation>
</comment>
<dbReference type="InterPro" id="IPR035919">
    <property type="entry name" value="EAL_sf"/>
</dbReference>
<keyword evidence="5 7" id="KW-0472">Membrane</keyword>
<dbReference type="SUPFAM" id="SSF141868">
    <property type="entry name" value="EAL domain-like"/>
    <property type="match status" value="1"/>
</dbReference>
<feature type="domain" description="PAC" evidence="9">
    <location>
        <begin position="346"/>
        <end position="398"/>
    </location>
</feature>
<dbReference type="NCBIfam" id="TIGR00229">
    <property type="entry name" value="sensory_box"/>
    <property type="match status" value="1"/>
</dbReference>
<dbReference type="SUPFAM" id="SSF55073">
    <property type="entry name" value="Nucleotide cyclase"/>
    <property type="match status" value="1"/>
</dbReference>
<dbReference type="SMART" id="SM00086">
    <property type="entry name" value="PAC"/>
    <property type="match status" value="1"/>
</dbReference>
<dbReference type="KEGG" id="ifl:C1H71_01495"/>
<feature type="domain" description="PAS" evidence="8">
    <location>
        <begin position="274"/>
        <end position="318"/>
    </location>
</feature>
<comment type="catalytic activity">
    <reaction evidence="6">
        <text>3',3'-c-di-GMP + H2O = 5'-phosphoguanylyl(3'-&gt;5')guanosine + H(+)</text>
        <dbReference type="Rhea" id="RHEA:24902"/>
        <dbReference type="ChEBI" id="CHEBI:15377"/>
        <dbReference type="ChEBI" id="CHEBI:15378"/>
        <dbReference type="ChEBI" id="CHEBI:58754"/>
        <dbReference type="ChEBI" id="CHEBI:58805"/>
        <dbReference type="EC" id="3.1.4.52"/>
    </reaction>
    <physiologicalReaction direction="left-to-right" evidence="6">
        <dbReference type="Rhea" id="RHEA:24903"/>
    </physiologicalReaction>
</comment>
<dbReference type="Gene3D" id="3.30.450.20">
    <property type="entry name" value="PAS domain"/>
    <property type="match status" value="1"/>
</dbReference>
<dbReference type="InterPro" id="IPR035965">
    <property type="entry name" value="PAS-like_dom_sf"/>
</dbReference>
<dbReference type="PANTHER" id="PTHR44757">
    <property type="entry name" value="DIGUANYLATE CYCLASE DGCP"/>
    <property type="match status" value="1"/>
</dbReference>
<dbReference type="Pfam" id="PF00990">
    <property type="entry name" value="GGDEF"/>
    <property type="match status" value="1"/>
</dbReference>
<feature type="transmembrane region" description="Helical" evidence="7">
    <location>
        <begin position="204"/>
        <end position="233"/>
    </location>
</feature>
<evidence type="ECO:0000256" key="1">
    <source>
        <dbReference type="ARBA" id="ARBA00004651"/>
    </source>
</evidence>
<accession>A0A7G3G5M9</accession>
<dbReference type="InterPro" id="IPR007895">
    <property type="entry name" value="MASE1"/>
</dbReference>
<dbReference type="PROSITE" id="PS50887">
    <property type="entry name" value="GGDEF"/>
    <property type="match status" value="1"/>
</dbReference>
<dbReference type="CDD" id="cd01948">
    <property type="entry name" value="EAL"/>
    <property type="match status" value="1"/>
</dbReference>
<feature type="transmembrane region" description="Helical" evidence="7">
    <location>
        <begin position="67"/>
        <end position="86"/>
    </location>
</feature>
<dbReference type="Gene3D" id="3.30.70.270">
    <property type="match status" value="1"/>
</dbReference>
<dbReference type="InterPro" id="IPR000160">
    <property type="entry name" value="GGDEF_dom"/>
</dbReference>
<keyword evidence="3 7" id="KW-0812">Transmembrane</keyword>
<name>A0A7G3G5M9_9NEIS</name>
<sequence length="837" mass="92153">MRRIWLQQLLIALIYGISSFISWKLSSGQHLFSLHAGIGVAALLLAGPRSILPLALVSWILPVLQGYPLQGVLALSLLNIVQPLLVQALLPKFALGGELRVKDSMRLLFAGPLVGAFFAASCGVVIESVFFPASTTLLFFDWISWWLGDALFILIVVPFCFGLQHQRAMIWPNRLAELLLVVAITGLGALLLSEFNGHKELLFLLFPLIIWSALRFGHVGNGVLGIVVALLAACSQFGNIWLGGVLSTLLLLSVVVTGVVLAASNQEDFVAAKGTRLAAQVFGSASQGILITDANARIVAVNAAFCRITGFEPKDAIGHISRMFKQQGQLDINRKMLDELNTYGQWQGEMEDKRKCGEVYPAWLSISAVRDEQGRMTNYVGVFSDYTHRKSAEQRLYYLANHDPLTGLYNRMALQEKLNHAVLSADDKPFAVLFIDLDRFKTINDTLGHEVGDALLVTVAQRLQTVVSEYDVLARIGGDEFTILLEDAESLEQVSLVAEDLRQALIQPCVINGQELFVSCSIGVSVYPCDGKTPAALLKNADVAMYRAKETGKNNVQFFAANMNEMAFEHLMMENGLRHALERQQFCLHYQPKIDLASGRLSGLESLIRWNHPSLGLVPPVSFIPLAEESGLIVAIGEWVLFEACRQMCVWLKAGLDIPHVAVNLSPRQFQKENLVQQVKEALVQSGLPASRLELEITESMIMQDPKRAVQTLNELKLMGVMLAIDDFGTGYSSLSNLKHFPIDSLKIDRSFVEGLPEDSDNAAITEAIIAMARKLRLTVVGEGVETAQQMLFLRKSGCHSVQGYLYSRALSADDLVAYLAHEGLVKLNPSNKEPVF</sequence>
<evidence type="ECO:0000259" key="10">
    <source>
        <dbReference type="PROSITE" id="PS50883"/>
    </source>
</evidence>
<evidence type="ECO:0008006" key="14">
    <source>
        <dbReference type="Google" id="ProtNLM"/>
    </source>
</evidence>
<evidence type="ECO:0000259" key="11">
    <source>
        <dbReference type="PROSITE" id="PS50887"/>
    </source>
</evidence>
<dbReference type="AlphaFoldDB" id="A0A7G3G5M9"/>
<evidence type="ECO:0000313" key="13">
    <source>
        <dbReference type="Proteomes" id="UP000515917"/>
    </source>
</evidence>
<dbReference type="InterPro" id="IPR000700">
    <property type="entry name" value="PAS-assoc_C"/>
</dbReference>
<evidence type="ECO:0000256" key="6">
    <source>
        <dbReference type="ARBA" id="ARBA00051114"/>
    </source>
</evidence>
<keyword evidence="4 7" id="KW-1133">Transmembrane helix</keyword>
<dbReference type="InterPro" id="IPR043128">
    <property type="entry name" value="Rev_trsase/Diguanyl_cyclase"/>
</dbReference>
<organism evidence="12 13">
    <name type="scientific">Iodobacter fluviatilis</name>
    <dbReference type="NCBI Taxonomy" id="537"/>
    <lineage>
        <taxon>Bacteria</taxon>
        <taxon>Pseudomonadati</taxon>
        <taxon>Pseudomonadota</taxon>
        <taxon>Betaproteobacteria</taxon>
        <taxon>Neisseriales</taxon>
        <taxon>Chitinibacteraceae</taxon>
        <taxon>Iodobacter</taxon>
    </lineage>
</organism>
<dbReference type="GO" id="GO:0071111">
    <property type="term" value="F:cyclic-guanylate-specific phosphodiesterase activity"/>
    <property type="evidence" value="ECO:0007669"/>
    <property type="project" value="UniProtKB-EC"/>
</dbReference>
<dbReference type="CDD" id="cd01949">
    <property type="entry name" value="GGDEF"/>
    <property type="match status" value="1"/>
</dbReference>
<dbReference type="Pfam" id="PF05231">
    <property type="entry name" value="MASE1"/>
    <property type="match status" value="1"/>
</dbReference>
<dbReference type="SMART" id="SM00091">
    <property type="entry name" value="PAS"/>
    <property type="match status" value="1"/>
</dbReference>
<keyword evidence="13" id="KW-1185">Reference proteome</keyword>
<dbReference type="NCBIfam" id="TIGR00254">
    <property type="entry name" value="GGDEF"/>
    <property type="match status" value="1"/>
</dbReference>
<dbReference type="EMBL" id="CP025781">
    <property type="protein sequence ID" value="QBC42363.1"/>
    <property type="molecule type" value="Genomic_DNA"/>
</dbReference>
<dbReference type="SUPFAM" id="SSF55785">
    <property type="entry name" value="PYP-like sensor domain (PAS domain)"/>
    <property type="match status" value="1"/>
</dbReference>
<protein>
    <recommendedName>
        <fullName evidence="14">Cyclic di-GMP phosphodiesterase Gmr</fullName>
    </recommendedName>
</protein>
<evidence type="ECO:0000256" key="4">
    <source>
        <dbReference type="ARBA" id="ARBA00022989"/>
    </source>
</evidence>
<evidence type="ECO:0000259" key="8">
    <source>
        <dbReference type="PROSITE" id="PS50112"/>
    </source>
</evidence>
<dbReference type="RefSeq" id="WP_130104986.1">
    <property type="nucleotide sequence ID" value="NZ_CP025781.1"/>
</dbReference>
<evidence type="ECO:0000259" key="9">
    <source>
        <dbReference type="PROSITE" id="PS50113"/>
    </source>
</evidence>
<dbReference type="FunFam" id="3.20.20.450:FF:000001">
    <property type="entry name" value="Cyclic di-GMP phosphodiesterase yahA"/>
    <property type="match status" value="1"/>
</dbReference>
<dbReference type="Gene3D" id="3.20.20.450">
    <property type="entry name" value="EAL domain"/>
    <property type="match status" value="1"/>
</dbReference>
<proteinExistence type="predicted"/>
<evidence type="ECO:0000256" key="3">
    <source>
        <dbReference type="ARBA" id="ARBA00022692"/>
    </source>
</evidence>
<dbReference type="PROSITE" id="PS50883">
    <property type="entry name" value="EAL"/>
    <property type="match status" value="1"/>
</dbReference>
<feature type="domain" description="EAL" evidence="10">
    <location>
        <begin position="570"/>
        <end position="824"/>
    </location>
</feature>
<dbReference type="SMART" id="SM00267">
    <property type="entry name" value="GGDEF"/>
    <property type="match status" value="1"/>
</dbReference>
<dbReference type="CDD" id="cd00130">
    <property type="entry name" value="PAS"/>
    <property type="match status" value="1"/>
</dbReference>
<dbReference type="InterPro" id="IPR029787">
    <property type="entry name" value="Nucleotide_cyclase"/>
</dbReference>
<dbReference type="InterPro" id="IPR052155">
    <property type="entry name" value="Biofilm_reg_signaling"/>
</dbReference>
<gene>
    <name evidence="12" type="ORF">C1H71_01495</name>
</gene>
<dbReference type="GO" id="GO:0071732">
    <property type="term" value="P:cellular response to nitric oxide"/>
    <property type="evidence" value="ECO:0007669"/>
    <property type="project" value="UniProtKB-ARBA"/>
</dbReference>
<dbReference type="InterPro" id="IPR001610">
    <property type="entry name" value="PAC"/>
</dbReference>
<evidence type="ECO:0000313" key="12">
    <source>
        <dbReference type="EMBL" id="QBC42363.1"/>
    </source>
</evidence>
<evidence type="ECO:0000256" key="7">
    <source>
        <dbReference type="SAM" id="Phobius"/>
    </source>
</evidence>
<dbReference type="InterPro" id="IPR000014">
    <property type="entry name" value="PAS"/>
</dbReference>
<dbReference type="PROSITE" id="PS50112">
    <property type="entry name" value="PAS"/>
    <property type="match status" value="1"/>
</dbReference>
<feature type="transmembrane region" description="Helical" evidence="7">
    <location>
        <begin position="6"/>
        <end position="25"/>
    </location>
</feature>
<evidence type="ECO:0000256" key="2">
    <source>
        <dbReference type="ARBA" id="ARBA00022475"/>
    </source>
</evidence>
<feature type="transmembrane region" description="Helical" evidence="7">
    <location>
        <begin position="240"/>
        <end position="263"/>
    </location>
</feature>
<feature type="transmembrane region" description="Helical" evidence="7">
    <location>
        <begin position="37"/>
        <end position="61"/>
    </location>
</feature>
<feature type="transmembrane region" description="Helical" evidence="7">
    <location>
        <begin position="175"/>
        <end position="192"/>
    </location>
</feature>
<dbReference type="InterPro" id="IPR001633">
    <property type="entry name" value="EAL_dom"/>
</dbReference>
<evidence type="ECO:0000256" key="5">
    <source>
        <dbReference type="ARBA" id="ARBA00023136"/>
    </source>
</evidence>
<feature type="transmembrane region" description="Helical" evidence="7">
    <location>
        <begin position="107"/>
        <end position="131"/>
    </location>
</feature>
<keyword evidence="2" id="KW-1003">Cell membrane</keyword>